<accession>A0ABQ4PTY3</accession>
<protein>
    <recommendedName>
        <fullName evidence="3">Transposase</fullName>
    </recommendedName>
</protein>
<dbReference type="Proteomes" id="UP001161064">
    <property type="component" value="Unassembled WGS sequence"/>
</dbReference>
<dbReference type="InterPro" id="IPR002514">
    <property type="entry name" value="Transposase_8"/>
</dbReference>
<reference evidence="1" key="1">
    <citation type="submission" date="2021-05" db="EMBL/GenBank/DDBJ databases">
        <authorList>
            <person name="Tanabe Y."/>
        </authorList>
    </citation>
    <scope>NUCLEOTIDE SEQUENCE</scope>
    <source>
        <strain evidence="1">BOTRYCO-1</strain>
    </source>
</reference>
<organism evidence="1 2">
    <name type="scientific">Candidatus Phycosocius spiralis</name>
    <dbReference type="NCBI Taxonomy" id="2815099"/>
    <lineage>
        <taxon>Bacteria</taxon>
        <taxon>Pseudomonadati</taxon>
        <taxon>Pseudomonadota</taxon>
        <taxon>Alphaproteobacteria</taxon>
        <taxon>Caulobacterales</taxon>
        <taxon>Caulobacterales incertae sedis</taxon>
        <taxon>Candidatus Phycosocius</taxon>
    </lineage>
</organism>
<reference evidence="1" key="2">
    <citation type="journal article" date="2023" name="ISME Commun">
        <title>Characterization of a bloom-associated alphaproteobacterial lineage, 'Candidatus Phycosocius': insights into freshwater algal-bacterial interactions.</title>
        <authorList>
            <person name="Tanabe Y."/>
            <person name="Yamaguchi H."/>
            <person name="Yoshida M."/>
            <person name="Kai A."/>
            <person name="Okazaki Y."/>
        </authorList>
    </citation>
    <scope>NUCLEOTIDE SEQUENCE</scope>
    <source>
        <strain evidence="1">BOTRYCO-1</strain>
    </source>
</reference>
<dbReference type="SUPFAM" id="SSF46689">
    <property type="entry name" value="Homeodomain-like"/>
    <property type="match status" value="1"/>
</dbReference>
<dbReference type="EMBL" id="BPFZ01000002">
    <property type="protein sequence ID" value="GIU66447.1"/>
    <property type="molecule type" value="Genomic_DNA"/>
</dbReference>
<dbReference type="Pfam" id="PF01527">
    <property type="entry name" value="HTH_Tnp_1"/>
    <property type="match status" value="1"/>
</dbReference>
<comment type="caution">
    <text evidence="1">The sequence shown here is derived from an EMBL/GenBank/DDBJ whole genome shotgun (WGS) entry which is preliminary data.</text>
</comment>
<proteinExistence type="predicted"/>
<evidence type="ECO:0000313" key="1">
    <source>
        <dbReference type="EMBL" id="GIU66447.1"/>
    </source>
</evidence>
<gene>
    <name evidence="1" type="ORF">PsB1_0601</name>
</gene>
<name>A0ABQ4PTY3_9PROT</name>
<sequence length="51" mass="5941">MRKSRFTDLQVVALLREADRSSVAEVARKHKVSEQTIYGWRKHFAGLQPQD</sequence>
<evidence type="ECO:0000313" key="2">
    <source>
        <dbReference type="Proteomes" id="UP001161064"/>
    </source>
</evidence>
<keyword evidence="2" id="KW-1185">Reference proteome</keyword>
<evidence type="ECO:0008006" key="3">
    <source>
        <dbReference type="Google" id="ProtNLM"/>
    </source>
</evidence>
<dbReference type="InterPro" id="IPR009057">
    <property type="entry name" value="Homeodomain-like_sf"/>
</dbReference>